<dbReference type="PROSITE" id="PS50026">
    <property type="entry name" value="EGF_3"/>
    <property type="match status" value="4"/>
</dbReference>
<dbReference type="RefSeq" id="XP_013384434.1">
    <property type="nucleotide sequence ID" value="XM_013528980.2"/>
</dbReference>
<keyword evidence="10" id="KW-1133">Transmembrane helix</keyword>
<dbReference type="STRING" id="7574.A0A1S3HHE7"/>
<evidence type="ECO:0000256" key="10">
    <source>
        <dbReference type="SAM" id="Phobius"/>
    </source>
</evidence>
<dbReference type="CDD" id="cd00054">
    <property type="entry name" value="EGF_CA"/>
    <property type="match status" value="1"/>
</dbReference>
<keyword evidence="2" id="KW-0964">Secreted</keyword>
<dbReference type="OrthoDB" id="6286622at2759"/>
<feature type="disulfide bond" evidence="8">
    <location>
        <begin position="116"/>
        <end position="125"/>
    </location>
</feature>
<feature type="domain" description="EGF-like" evidence="12">
    <location>
        <begin position="95"/>
        <end position="126"/>
    </location>
</feature>
<dbReference type="SMART" id="SM00179">
    <property type="entry name" value="EGF_CA"/>
    <property type="match status" value="4"/>
</dbReference>
<dbReference type="InterPro" id="IPR001881">
    <property type="entry name" value="EGF-like_Ca-bd_dom"/>
</dbReference>
<reference evidence="14" key="1">
    <citation type="submission" date="2025-08" db="UniProtKB">
        <authorList>
            <consortium name="RefSeq"/>
        </authorList>
    </citation>
    <scope>IDENTIFICATION</scope>
    <source>
        <tissue evidence="14">Gonads</tissue>
    </source>
</reference>
<feature type="compositionally biased region" description="Basic and acidic residues" evidence="9">
    <location>
        <begin position="382"/>
        <end position="392"/>
    </location>
</feature>
<evidence type="ECO:0000313" key="13">
    <source>
        <dbReference type="Proteomes" id="UP000085678"/>
    </source>
</evidence>
<dbReference type="PROSITE" id="PS00010">
    <property type="entry name" value="ASX_HYDROXYL"/>
    <property type="match status" value="3"/>
</dbReference>
<evidence type="ECO:0000256" key="7">
    <source>
        <dbReference type="ARBA" id="ARBA00023180"/>
    </source>
</evidence>
<dbReference type="PANTHER" id="PTHR47333:SF4">
    <property type="entry name" value="EGF-LIKE DOMAIN-CONTAINING PROTEIN"/>
    <property type="match status" value="1"/>
</dbReference>
<dbReference type="GeneID" id="106154585"/>
<feature type="domain" description="EGF-like" evidence="12">
    <location>
        <begin position="210"/>
        <end position="250"/>
    </location>
</feature>
<evidence type="ECO:0000313" key="14">
    <source>
        <dbReference type="RefSeq" id="XP_013384434.1"/>
    </source>
</evidence>
<sequence>MAATRRSLLMLILLQQLGDVHTLTGHVCTQQRSMSFVIYQKVSKQGGVYCDSHSFLSCQRYRYGTVYLTVTTYNTQYYQVEFCCAGWARIGSTCNTPICSRGCVHGSCTAPNVCTCTSGYSGTRCDADINECSTGNGGCTHTCTNTVGSFFCTCRTGFVLDGNGLTCSDRDECSTSHHGCEQKCNNLQGKYYCSCNEGYVLAADKKLCNDVDECSKGTQACDHNCHNTRGSYTCSCRNGYELASDGHGCIDVDECSKGTHACDHNCYNTRGSYTCSCRNGYELASDGRGCIIIGQHLDAAIDAAAPVDQSTAVAVGFIIGSTFAIIVPVVLIAISVFFVCRRSRNKGRRPATERSSAPAVTQVQDYDNVAYENAEVLTASKQRTEKNSDGRQHTGPWTVQTGTTNALNPDQPYEGMMIRDVQEQRPYSQLIIRGDVPIPTDI</sequence>
<dbReference type="InterPro" id="IPR000152">
    <property type="entry name" value="EGF-type_Asp/Asn_hydroxyl_site"/>
</dbReference>
<dbReference type="GO" id="GO:0005509">
    <property type="term" value="F:calcium ion binding"/>
    <property type="evidence" value="ECO:0007669"/>
    <property type="project" value="InterPro"/>
</dbReference>
<evidence type="ECO:0000256" key="5">
    <source>
        <dbReference type="ARBA" id="ARBA00022737"/>
    </source>
</evidence>
<keyword evidence="6 8" id="KW-1015">Disulfide bond</keyword>
<dbReference type="InterPro" id="IPR018097">
    <property type="entry name" value="EGF_Ca-bd_CS"/>
</dbReference>
<evidence type="ECO:0000256" key="9">
    <source>
        <dbReference type="SAM" id="MobiDB-lite"/>
    </source>
</evidence>
<protein>
    <submittedName>
        <fullName evidence="14">Multiple epidermal growth factor-like domains protein 6</fullName>
    </submittedName>
</protein>
<evidence type="ECO:0000256" key="8">
    <source>
        <dbReference type="PROSITE-ProRule" id="PRU00076"/>
    </source>
</evidence>
<evidence type="ECO:0000259" key="12">
    <source>
        <dbReference type="PROSITE" id="PS50026"/>
    </source>
</evidence>
<feature type="transmembrane region" description="Helical" evidence="10">
    <location>
        <begin position="313"/>
        <end position="340"/>
    </location>
</feature>
<dbReference type="SMART" id="SM00181">
    <property type="entry name" value="EGF"/>
    <property type="match status" value="5"/>
</dbReference>
<dbReference type="GO" id="GO:0005576">
    <property type="term" value="C:extracellular region"/>
    <property type="evidence" value="ECO:0007669"/>
    <property type="project" value="UniProtKB-SubCell"/>
</dbReference>
<gene>
    <name evidence="14" type="primary">LOC106154585</name>
</gene>
<dbReference type="InterPro" id="IPR026823">
    <property type="entry name" value="cEGF"/>
</dbReference>
<dbReference type="InterPro" id="IPR000742">
    <property type="entry name" value="EGF"/>
</dbReference>
<dbReference type="Pfam" id="PF12662">
    <property type="entry name" value="cEGF"/>
    <property type="match status" value="3"/>
</dbReference>
<keyword evidence="7" id="KW-0325">Glycoprotein</keyword>
<dbReference type="PANTHER" id="PTHR47333">
    <property type="entry name" value="VON WILLEBRAND FACTOR C AND EGF DOMAIN-CONTAINING PROTEIN"/>
    <property type="match status" value="1"/>
</dbReference>
<evidence type="ECO:0000256" key="3">
    <source>
        <dbReference type="ARBA" id="ARBA00022536"/>
    </source>
</evidence>
<evidence type="ECO:0000256" key="4">
    <source>
        <dbReference type="ARBA" id="ARBA00022729"/>
    </source>
</evidence>
<dbReference type="Pfam" id="PF14670">
    <property type="entry name" value="FXa_inhibition"/>
    <property type="match status" value="1"/>
</dbReference>
<evidence type="ECO:0000256" key="1">
    <source>
        <dbReference type="ARBA" id="ARBA00004613"/>
    </source>
</evidence>
<dbReference type="PROSITE" id="PS00022">
    <property type="entry name" value="EGF_1"/>
    <property type="match status" value="1"/>
</dbReference>
<keyword evidence="10" id="KW-0472">Membrane</keyword>
<keyword evidence="4 11" id="KW-0732">Signal</keyword>
<dbReference type="Proteomes" id="UP000085678">
    <property type="component" value="Unplaced"/>
</dbReference>
<comment type="subcellular location">
    <subcellularLocation>
        <location evidence="1">Secreted</location>
    </subcellularLocation>
</comment>
<name>A0A1S3HHE7_LINAN</name>
<keyword evidence="3 8" id="KW-0245">EGF-like domain</keyword>
<keyword evidence="10" id="KW-0812">Transmembrane</keyword>
<dbReference type="PROSITE" id="PS01187">
    <property type="entry name" value="EGF_CA"/>
    <property type="match status" value="1"/>
</dbReference>
<accession>A0A1S3HHE7</accession>
<proteinExistence type="predicted"/>
<evidence type="ECO:0000256" key="11">
    <source>
        <dbReference type="SAM" id="SignalP"/>
    </source>
</evidence>
<evidence type="ECO:0000256" key="6">
    <source>
        <dbReference type="ARBA" id="ARBA00023157"/>
    </source>
</evidence>
<dbReference type="InterPro" id="IPR009030">
    <property type="entry name" value="Growth_fac_rcpt_cys_sf"/>
</dbReference>
<comment type="caution">
    <text evidence="8">Lacks conserved residue(s) required for the propagation of feature annotation.</text>
</comment>
<feature type="domain" description="EGF-like" evidence="12">
    <location>
        <begin position="251"/>
        <end position="291"/>
    </location>
</feature>
<keyword evidence="5" id="KW-0677">Repeat</keyword>
<dbReference type="KEGG" id="lak:106154585"/>
<dbReference type="FunFam" id="2.10.25.10:FF:000240">
    <property type="entry name" value="Vitamin K-dependent protein S"/>
    <property type="match status" value="2"/>
</dbReference>
<dbReference type="FunFam" id="2.10.25.10:FF:000010">
    <property type="entry name" value="Pro-epidermal growth factor"/>
    <property type="match status" value="2"/>
</dbReference>
<feature type="region of interest" description="Disordered" evidence="9">
    <location>
        <begin position="379"/>
        <end position="412"/>
    </location>
</feature>
<dbReference type="AlphaFoldDB" id="A0A1S3HHE7"/>
<feature type="domain" description="EGF-like" evidence="12">
    <location>
        <begin position="128"/>
        <end position="168"/>
    </location>
</feature>
<dbReference type="SUPFAM" id="SSF57184">
    <property type="entry name" value="Growth factor receptor domain"/>
    <property type="match status" value="1"/>
</dbReference>
<dbReference type="PROSITE" id="PS01186">
    <property type="entry name" value="EGF_2"/>
    <property type="match status" value="5"/>
</dbReference>
<feature type="compositionally biased region" description="Polar residues" evidence="9">
    <location>
        <begin position="395"/>
        <end position="408"/>
    </location>
</feature>
<organism evidence="13 14">
    <name type="scientific">Lingula anatina</name>
    <name type="common">Brachiopod</name>
    <name type="synonym">Lingula unguis</name>
    <dbReference type="NCBI Taxonomy" id="7574"/>
    <lineage>
        <taxon>Eukaryota</taxon>
        <taxon>Metazoa</taxon>
        <taxon>Spiralia</taxon>
        <taxon>Lophotrochozoa</taxon>
        <taxon>Brachiopoda</taxon>
        <taxon>Linguliformea</taxon>
        <taxon>Lingulata</taxon>
        <taxon>Lingulida</taxon>
        <taxon>Linguloidea</taxon>
        <taxon>Lingulidae</taxon>
        <taxon>Lingula</taxon>
    </lineage>
</organism>
<feature type="chain" id="PRO_5010383549" evidence="11">
    <location>
        <begin position="23"/>
        <end position="442"/>
    </location>
</feature>
<dbReference type="SUPFAM" id="SSF57196">
    <property type="entry name" value="EGF/Laminin"/>
    <property type="match status" value="1"/>
</dbReference>
<feature type="signal peptide" evidence="11">
    <location>
        <begin position="1"/>
        <end position="22"/>
    </location>
</feature>
<dbReference type="Gene3D" id="2.10.25.10">
    <property type="entry name" value="Laminin"/>
    <property type="match status" value="5"/>
</dbReference>
<dbReference type="InParanoid" id="A0A1S3HHE7"/>
<dbReference type="InterPro" id="IPR052080">
    <property type="entry name" value="vWF_C/EGF_Fibrillin"/>
</dbReference>
<keyword evidence="13" id="KW-1185">Reference proteome</keyword>
<evidence type="ECO:0000256" key="2">
    <source>
        <dbReference type="ARBA" id="ARBA00022525"/>
    </source>
</evidence>